<protein>
    <recommendedName>
        <fullName evidence="1">FAD dependent oxidoreductase domain-containing protein</fullName>
    </recommendedName>
</protein>
<dbReference type="EMBL" id="JASBNA010000011">
    <property type="protein sequence ID" value="KAK7688051.1"/>
    <property type="molecule type" value="Genomic_DNA"/>
</dbReference>
<dbReference type="Gene3D" id="3.50.50.60">
    <property type="entry name" value="FAD/NAD(P)-binding domain"/>
    <property type="match status" value="1"/>
</dbReference>
<feature type="domain" description="FAD dependent oxidoreductase" evidence="1">
    <location>
        <begin position="19"/>
        <end position="185"/>
    </location>
</feature>
<organism evidence="2 3">
    <name type="scientific">Cerrena zonata</name>
    <dbReference type="NCBI Taxonomy" id="2478898"/>
    <lineage>
        <taxon>Eukaryota</taxon>
        <taxon>Fungi</taxon>
        <taxon>Dikarya</taxon>
        <taxon>Basidiomycota</taxon>
        <taxon>Agaricomycotina</taxon>
        <taxon>Agaricomycetes</taxon>
        <taxon>Polyporales</taxon>
        <taxon>Cerrenaceae</taxon>
        <taxon>Cerrena</taxon>
    </lineage>
</organism>
<sequence length="189" mass="20841">MAKRLIQFRLAHYEEVYSAAVSEDILEYCQCRKTETFDVHTTSQGFEEAKQGLDAWKAAMPAEASSWKVSEGNVASSKFGLASSIAGCIHGDGGAVHPYRFVTGLLSKLLERHPDNFFLSCNNPCTSIDPSSPFSRLYTVHTPKGSVTTPHIIHATNGWVSHLVTPLRKKILPLRGTMSTQRPGHDAQR</sequence>
<evidence type="ECO:0000313" key="3">
    <source>
        <dbReference type="Proteomes" id="UP001385951"/>
    </source>
</evidence>
<evidence type="ECO:0000313" key="2">
    <source>
        <dbReference type="EMBL" id="KAK7688051.1"/>
    </source>
</evidence>
<reference evidence="2 3" key="1">
    <citation type="submission" date="2022-09" db="EMBL/GenBank/DDBJ databases">
        <authorList>
            <person name="Palmer J.M."/>
        </authorList>
    </citation>
    <scope>NUCLEOTIDE SEQUENCE [LARGE SCALE GENOMIC DNA]</scope>
    <source>
        <strain evidence="2 3">DSM 7382</strain>
    </source>
</reference>
<accession>A0AAW0GEM0</accession>
<dbReference type="Pfam" id="PF01266">
    <property type="entry name" value="DAO"/>
    <property type="match status" value="1"/>
</dbReference>
<dbReference type="AlphaFoldDB" id="A0AAW0GEM0"/>
<dbReference type="SUPFAM" id="SSF51905">
    <property type="entry name" value="FAD/NAD(P)-binding domain"/>
    <property type="match status" value="1"/>
</dbReference>
<proteinExistence type="predicted"/>
<comment type="caution">
    <text evidence="2">The sequence shown here is derived from an EMBL/GenBank/DDBJ whole genome shotgun (WGS) entry which is preliminary data.</text>
</comment>
<evidence type="ECO:0000259" key="1">
    <source>
        <dbReference type="Pfam" id="PF01266"/>
    </source>
</evidence>
<dbReference type="Proteomes" id="UP001385951">
    <property type="component" value="Unassembled WGS sequence"/>
</dbReference>
<name>A0AAW0GEM0_9APHY</name>
<dbReference type="InterPro" id="IPR006076">
    <property type="entry name" value="FAD-dep_OxRdtase"/>
</dbReference>
<keyword evidence="3" id="KW-1185">Reference proteome</keyword>
<dbReference type="Gene3D" id="3.30.9.10">
    <property type="entry name" value="D-Amino Acid Oxidase, subunit A, domain 2"/>
    <property type="match status" value="1"/>
</dbReference>
<gene>
    <name evidence="2" type="ORF">QCA50_008421</name>
</gene>
<dbReference type="InterPro" id="IPR036188">
    <property type="entry name" value="FAD/NAD-bd_sf"/>
</dbReference>